<feature type="domain" description="Vps53 N-terminal" evidence="2">
    <location>
        <begin position="57"/>
        <end position="459"/>
    </location>
</feature>
<feature type="compositionally biased region" description="Basic and acidic residues" evidence="1">
    <location>
        <begin position="400"/>
        <end position="422"/>
    </location>
</feature>
<organism evidence="3 4">
    <name type="scientific">Monosiga brevicollis</name>
    <name type="common">Choanoflagellate</name>
    <dbReference type="NCBI Taxonomy" id="81824"/>
    <lineage>
        <taxon>Eukaryota</taxon>
        <taxon>Choanoflagellata</taxon>
        <taxon>Craspedida</taxon>
        <taxon>Salpingoecidae</taxon>
        <taxon>Monosiga</taxon>
    </lineage>
</organism>
<feature type="region of interest" description="Disordered" evidence="1">
    <location>
        <begin position="393"/>
        <end position="422"/>
    </location>
</feature>
<dbReference type="PANTHER" id="PTHR12820:SF0">
    <property type="entry name" value="VACUOLAR PROTEIN SORTING-ASSOCIATED PROTEIN 53 HOMOLOG"/>
    <property type="match status" value="1"/>
</dbReference>
<dbReference type="PANTHER" id="PTHR12820">
    <property type="entry name" value="VACUOLAR SORTING PROTEIN 53"/>
    <property type="match status" value="1"/>
</dbReference>
<reference evidence="3 4" key="1">
    <citation type="journal article" date="2008" name="Nature">
        <title>The genome of the choanoflagellate Monosiga brevicollis and the origin of metazoans.</title>
        <authorList>
            <consortium name="JGI Sequencing"/>
            <person name="King N."/>
            <person name="Westbrook M.J."/>
            <person name="Young S.L."/>
            <person name="Kuo A."/>
            <person name="Abedin M."/>
            <person name="Chapman J."/>
            <person name="Fairclough S."/>
            <person name="Hellsten U."/>
            <person name="Isogai Y."/>
            <person name="Letunic I."/>
            <person name="Marr M."/>
            <person name="Pincus D."/>
            <person name="Putnam N."/>
            <person name="Rokas A."/>
            <person name="Wright K.J."/>
            <person name="Zuzow R."/>
            <person name="Dirks W."/>
            <person name="Good M."/>
            <person name="Goodstein D."/>
            <person name="Lemons D."/>
            <person name="Li W."/>
            <person name="Lyons J.B."/>
            <person name="Morris A."/>
            <person name="Nichols S."/>
            <person name="Richter D.J."/>
            <person name="Salamov A."/>
            <person name="Bork P."/>
            <person name="Lim W.A."/>
            <person name="Manning G."/>
            <person name="Miller W.T."/>
            <person name="McGinnis W."/>
            <person name="Shapiro H."/>
            <person name="Tjian R."/>
            <person name="Grigoriev I.V."/>
            <person name="Rokhsar D."/>
        </authorList>
    </citation>
    <scope>NUCLEOTIDE SEQUENCE [LARGE SCALE GENOMIC DNA]</scope>
    <source>
        <strain evidence="4">MX1 / ATCC 50154</strain>
    </source>
</reference>
<dbReference type="Proteomes" id="UP000001357">
    <property type="component" value="Unassembled WGS sequence"/>
</dbReference>
<dbReference type="GO" id="GO:0005829">
    <property type="term" value="C:cytosol"/>
    <property type="evidence" value="ECO:0007669"/>
    <property type="project" value="GOC"/>
</dbReference>
<dbReference type="InterPro" id="IPR007234">
    <property type="entry name" value="Vps53_N"/>
</dbReference>
<gene>
    <name evidence="3" type="ORF">MONBRDRAFT_26906</name>
</gene>
<dbReference type="Pfam" id="PF04100">
    <property type="entry name" value="Vps53_N"/>
    <property type="match status" value="1"/>
</dbReference>
<feature type="region of interest" description="Disordered" evidence="1">
    <location>
        <begin position="757"/>
        <end position="776"/>
    </location>
</feature>
<dbReference type="EMBL" id="CH991557">
    <property type="protein sequence ID" value="EDQ87874.1"/>
    <property type="molecule type" value="Genomic_DNA"/>
</dbReference>
<evidence type="ECO:0000256" key="1">
    <source>
        <dbReference type="SAM" id="MobiDB-lite"/>
    </source>
</evidence>
<dbReference type="InParanoid" id="A9V3W0"/>
<name>A9V3W0_MONBE</name>
<evidence type="ECO:0000313" key="3">
    <source>
        <dbReference type="EMBL" id="EDQ87874.1"/>
    </source>
</evidence>
<dbReference type="STRING" id="81824.A9V3W0"/>
<evidence type="ECO:0000313" key="4">
    <source>
        <dbReference type="Proteomes" id="UP000001357"/>
    </source>
</evidence>
<dbReference type="KEGG" id="mbr:MONBRDRAFT_26906"/>
<dbReference type="GeneID" id="5892671"/>
<accession>A9V3W0</accession>
<protein>
    <recommendedName>
        <fullName evidence="2">Vps53 N-terminal domain-containing protein</fullName>
    </recommendedName>
</protein>
<dbReference type="InterPro" id="IPR039766">
    <property type="entry name" value="Vps53"/>
</dbReference>
<dbReference type="OMA" id="MINTADY"/>
<dbReference type="FunCoup" id="A9V3W0">
    <property type="interactions" value="1466"/>
</dbReference>
<dbReference type="GO" id="GO:0042147">
    <property type="term" value="P:retrograde transport, endosome to Golgi"/>
    <property type="evidence" value="ECO:0000318"/>
    <property type="project" value="GO_Central"/>
</dbReference>
<proteinExistence type="predicted"/>
<keyword evidence="4" id="KW-1185">Reference proteome</keyword>
<dbReference type="AlphaFoldDB" id="A9V3W0"/>
<evidence type="ECO:0000259" key="2">
    <source>
        <dbReference type="Pfam" id="PF04100"/>
    </source>
</evidence>
<dbReference type="RefSeq" id="XP_001747407.1">
    <property type="nucleotide sequence ID" value="XM_001747355.1"/>
</dbReference>
<feature type="region of interest" description="Disordered" evidence="1">
    <location>
        <begin position="1"/>
        <end position="20"/>
    </location>
</feature>
<dbReference type="GO" id="GO:0000938">
    <property type="term" value="C:GARP complex"/>
    <property type="evidence" value="ECO:0000318"/>
    <property type="project" value="GO_Central"/>
</dbReference>
<sequence length="797" mass="90471">MAELAVEAVPGAAGSDARQEADDDLTAFLDQVLRYEPAVEDALKEIFDSSDPLDAPEFDAVGYINKLFPTEHSLASLDETVFSLRKKLRVLDQDIQQGIRQQSNSGAGQFALQTAQGGMVELMTRIENIGSKARASEEMVQEITKGIKSLDVAKRNLTASITTLNHLHMLVGGVESLQTMAEQGLYQEAAHLLAATINVLEHFEGHKDVPQIRELSSKIASIKRILGQQIRMEFRTVYHHIEPDFSGYSQEKLQHACMVLDVLDEDLREGVLEWFVDMHLRDYPRTFAVSGDQATLDKVDRRFAWFKRMVATYLEHSHALFPPSWRMPQRLALRFCEMTERQLREQITNHRDQIDVKLLLFAVQKTSHFEQWLNAKFRYREDEPASAADEIRQRYLRHRREQEREQRRDKRGGDKPSRKKDKLDFSNKISHVFSECLDIYVSAQEENLNQMLDQFARDFKSALMFPDDDGSHDEGAKVLPSSGDMFVFFRNSMVQCSSLSTGQPLFELYAVFKRVLGSYTEQILKANMPKASSLAQLLLKEAELRLSKQEIYLVCSLLNTADYCQDTTRQLEEKLEEKLDEPFKEKLDLKEEQDAFYELIGTCSQVLVRTLESHCDAALSVMSKTRWDAVEEVGDTSPFVSQIGKHVAATVPLGHNRKYFVNFCLKFVNSFGPRIVAALRKCKNISTVGAEQLLLDMQSMVLAPIDLPDMFVQDYVKLIGTDEGVPGFQRVLDMRGVKKSEQQALLAAFREHMGTGSASAAQQEKSKPAKGKSRNLNLRGLESFMKRFPIKGSGSHT</sequence>
<dbReference type="eggNOG" id="KOG2180">
    <property type="taxonomic scope" value="Eukaryota"/>
</dbReference>